<proteinExistence type="predicted"/>
<sequence length="248" mass="27563">MSDHHGFAGLARWLIAHRFETIPTDALAAGKQCVLDGVACLRAGLDTLPGDDWLIRRVEFKPWACCGWAHPALEGVLQMKLRFPLEQIDAIDLYSFREFVDTLDSPFPTNLIDAQFNARFLIASAFVADDLNDALREPDFASPAIRALFAKIHVHHEPAFDRQHRADMSIPTRVVLRLADGSRHETLLAEPLGSHRREPMSPEATRAKFAAALRPVIGAAPTECALKMILELEAHSARDLMQALFPSV</sequence>
<evidence type="ECO:0000313" key="2">
    <source>
        <dbReference type="EMBL" id="PYE28012.1"/>
    </source>
</evidence>
<dbReference type="InterPro" id="IPR045337">
    <property type="entry name" value="MmgE_PrpD_C"/>
</dbReference>
<reference evidence="2 3" key="1">
    <citation type="submission" date="2018-06" db="EMBL/GenBank/DDBJ databases">
        <title>Genomic Encyclopedia of Type Strains, Phase IV (KMG-V): Genome sequencing to study the core and pangenomes of soil and plant-associated prokaryotes.</title>
        <authorList>
            <person name="Whitman W."/>
        </authorList>
    </citation>
    <scope>NUCLEOTIDE SEQUENCE [LARGE SCALE GENOMIC DNA]</scope>
    <source>
        <strain evidence="2 3">SRCL-318</strain>
    </source>
</reference>
<dbReference type="Proteomes" id="UP000247772">
    <property type="component" value="Unassembled WGS sequence"/>
</dbReference>
<dbReference type="Gene3D" id="3.30.1330.120">
    <property type="entry name" value="2-methylcitrate dehydratase PrpD"/>
    <property type="match status" value="1"/>
</dbReference>
<dbReference type="InterPro" id="IPR042188">
    <property type="entry name" value="MmgE/PrpD_sf_2"/>
</dbReference>
<comment type="caution">
    <text evidence="2">The sequence shown here is derived from an EMBL/GenBank/DDBJ whole genome shotgun (WGS) entry which is preliminary data.</text>
</comment>
<dbReference type="InterPro" id="IPR005656">
    <property type="entry name" value="MmgE_PrpD"/>
</dbReference>
<dbReference type="OrthoDB" id="9791416at2"/>
<dbReference type="PANTHER" id="PTHR16943">
    <property type="entry name" value="2-METHYLCITRATE DEHYDRATASE-RELATED"/>
    <property type="match status" value="1"/>
</dbReference>
<gene>
    <name evidence="2" type="ORF">C7410_101344</name>
</gene>
<evidence type="ECO:0000259" key="1">
    <source>
        <dbReference type="Pfam" id="PF19305"/>
    </source>
</evidence>
<feature type="domain" description="MmgE/PrpD C-terminal" evidence="1">
    <location>
        <begin position="63"/>
        <end position="233"/>
    </location>
</feature>
<dbReference type="PANTHER" id="PTHR16943:SF8">
    <property type="entry name" value="2-METHYLCITRATE DEHYDRATASE"/>
    <property type="match status" value="1"/>
</dbReference>
<name>A0A2V4UCC0_9BURK</name>
<evidence type="ECO:0000313" key="3">
    <source>
        <dbReference type="Proteomes" id="UP000247772"/>
    </source>
</evidence>
<accession>A0A2V4UCC0</accession>
<dbReference type="AlphaFoldDB" id="A0A2V4UCC0"/>
<protein>
    <submittedName>
        <fullName evidence="2">MmgE/PrpD family protein</fullName>
    </submittedName>
</protein>
<dbReference type="RefSeq" id="WP_110854179.1">
    <property type="nucleotide sequence ID" value="NZ_QJSQ01000001.1"/>
</dbReference>
<dbReference type="SUPFAM" id="SSF103378">
    <property type="entry name" value="2-methylcitrate dehydratase PrpD"/>
    <property type="match status" value="1"/>
</dbReference>
<organism evidence="2 3">
    <name type="scientific">Paraburkholderia silvatlantica</name>
    <dbReference type="NCBI Taxonomy" id="321895"/>
    <lineage>
        <taxon>Bacteria</taxon>
        <taxon>Pseudomonadati</taxon>
        <taxon>Pseudomonadota</taxon>
        <taxon>Betaproteobacteria</taxon>
        <taxon>Burkholderiales</taxon>
        <taxon>Burkholderiaceae</taxon>
        <taxon>Paraburkholderia</taxon>
    </lineage>
</organism>
<dbReference type="Pfam" id="PF19305">
    <property type="entry name" value="MmgE_PrpD_C"/>
    <property type="match status" value="1"/>
</dbReference>
<dbReference type="GO" id="GO:0016829">
    <property type="term" value="F:lyase activity"/>
    <property type="evidence" value="ECO:0007669"/>
    <property type="project" value="InterPro"/>
</dbReference>
<dbReference type="EMBL" id="QJSQ01000001">
    <property type="protein sequence ID" value="PYE28012.1"/>
    <property type="molecule type" value="Genomic_DNA"/>
</dbReference>
<dbReference type="InterPro" id="IPR036148">
    <property type="entry name" value="MmgE/PrpD_sf"/>
</dbReference>